<dbReference type="PANTHER" id="PTHR13271:SF34">
    <property type="entry name" value="N-LYSINE METHYLTRANSFERASE SETD6"/>
    <property type="match status" value="1"/>
</dbReference>
<evidence type="ECO:0000313" key="4">
    <source>
        <dbReference type="EMBL" id="KZM23419.1"/>
    </source>
</evidence>
<reference evidence="4 5" key="1">
    <citation type="journal article" date="2016" name="Sci. Rep.">
        <title>Draft genome sequencing and secretome analysis of fungal phytopathogen Ascochyta rabiei provides insight into the necrotrophic effector repertoire.</title>
        <authorList>
            <person name="Verma S."/>
            <person name="Gazara R.K."/>
            <person name="Nizam S."/>
            <person name="Parween S."/>
            <person name="Chattopadhyay D."/>
            <person name="Verma P.K."/>
        </authorList>
    </citation>
    <scope>NUCLEOTIDE SEQUENCE [LARGE SCALE GENOMIC DNA]</scope>
    <source>
        <strain evidence="4 5">ArDII</strain>
    </source>
</reference>
<dbReference type="Proteomes" id="UP000076837">
    <property type="component" value="Unassembled WGS sequence"/>
</dbReference>
<dbReference type="InterPro" id="IPR013083">
    <property type="entry name" value="Znf_RING/FYVE/PHD"/>
</dbReference>
<protein>
    <submittedName>
        <fullName evidence="4">Uncharacterized protein</fullName>
    </submittedName>
</protein>
<dbReference type="GO" id="GO:0032259">
    <property type="term" value="P:methylation"/>
    <property type="evidence" value="ECO:0007669"/>
    <property type="project" value="UniProtKB-KW"/>
</dbReference>
<keyword evidence="3" id="KW-0949">S-adenosyl-L-methionine</keyword>
<comment type="caution">
    <text evidence="4">The sequence shown here is derived from an EMBL/GenBank/DDBJ whole genome shotgun (WGS) entry which is preliminary data.</text>
</comment>
<dbReference type="OrthoDB" id="341421at2759"/>
<accession>A0A163DYS2</accession>
<dbReference type="InterPro" id="IPR001214">
    <property type="entry name" value="SET_dom"/>
</dbReference>
<organism evidence="4 5">
    <name type="scientific">Didymella rabiei</name>
    <name type="common">Chickpea ascochyta blight fungus</name>
    <name type="synonym">Mycosphaerella rabiei</name>
    <dbReference type="NCBI Taxonomy" id="5454"/>
    <lineage>
        <taxon>Eukaryota</taxon>
        <taxon>Fungi</taxon>
        <taxon>Dikarya</taxon>
        <taxon>Ascomycota</taxon>
        <taxon>Pezizomycotina</taxon>
        <taxon>Dothideomycetes</taxon>
        <taxon>Pleosporomycetidae</taxon>
        <taxon>Pleosporales</taxon>
        <taxon>Pleosporineae</taxon>
        <taxon>Didymellaceae</taxon>
        <taxon>Ascochyta</taxon>
    </lineage>
</organism>
<dbReference type="EMBL" id="JYNV01000196">
    <property type="protein sequence ID" value="KZM23419.1"/>
    <property type="molecule type" value="Genomic_DNA"/>
</dbReference>
<evidence type="ECO:0000256" key="3">
    <source>
        <dbReference type="ARBA" id="ARBA00022691"/>
    </source>
</evidence>
<keyword evidence="1" id="KW-0489">Methyltransferase</keyword>
<dbReference type="Pfam" id="PF09273">
    <property type="entry name" value="Rubis-subs-bind"/>
    <property type="match status" value="1"/>
</dbReference>
<dbReference type="Pfam" id="PF00856">
    <property type="entry name" value="SET"/>
    <property type="match status" value="1"/>
</dbReference>
<dbReference type="SUPFAM" id="SSF57850">
    <property type="entry name" value="RING/U-box"/>
    <property type="match status" value="1"/>
</dbReference>
<proteinExistence type="predicted"/>
<gene>
    <name evidence="4" type="ORF">ST47_g5432</name>
</gene>
<dbReference type="InterPro" id="IPR036464">
    <property type="entry name" value="Rubisco_LSMT_subst-bd_sf"/>
</dbReference>
<dbReference type="GO" id="GO:0005634">
    <property type="term" value="C:nucleus"/>
    <property type="evidence" value="ECO:0007669"/>
    <property type="project" value="TreeGrafter"/>
</dbReference>
<dbReference type="AlphaFoldDB" id="A0A163DYS2"/>
<dbReference type="SUPFAM" id="SSF81822">
    <property type="entry name" value="RuBisCo LSMT C-terminal, substrate-binding domain"/>
    <property type="match status" value="1"/>
</dbReference>
<dbReference type="PROSITE" id="PS50280">
    <property type="entry name" value="SET"/>
    <property type="match status" value="1"/>
</dbReference>
<dbReference type="GO" id="GO:0016279">
    <property type="term" value="F:protein-lysine N-methyltransferase activity"/>
    <property type="evidence" value="ECO:0007669"/>
    <property type="project" value="TreeGrafter"/>
</dbReference>
<evidence type="ECO:0000256" key="2">
    <source>
        <dbReference type="ARBA" id="ARBA00022679"/>
    </source>
</evidence>
<dbReference type="InterPro" id="IPR046341">
    <property type="entry name" value="SET_dom_sf"/>
</dbReference>
<dbReference type="SUPFAM" id="SSF82199">
    <property type="entry name" value="SET domain"/>
    <property type="match status" value="1"/>
</dbReference>
<dbReference type="PANTHER" id="PTHR13271">
    <property type="entry name" value="UNCHARACTERIZED PUTATIVE METHYLTRANSFERASE"/>
    <property type="match status" value="1"/>
</dbReference>
<sequence>MPNRIPEFQIFNFLAENTVGLQLTQVSVAGAESECPVCHHPYADQPQDCVHPDLPEDEDEYPVQIHNRGRCKHIFGRRCLEHHIRGGNPWSHTCPLCRTEWFPAPNAARRQMLGDIESTLNHLASLDLEGEQARRELGEAELALERIREALFAAVSNPHFKTIERPQSLLRAYLEQDLRAFLLLKKLYFRNQKYTGRTLLHICLDPLDDLVDMGDFKAATDHFLNWFKSVGGEFRDDLVEIQDLRSQGAGRGIVATKDIPQDCTLFTIPRSAIINVETSDLPKKLPKVFETAFEEEEEDTEPLDPWESLILILLYEHLQGDASRWKPYLDVLPTTFDTPMFWSEAELKELNATVLTQEKIGKQASDEKLRSRIVPVVLQNPSIFYPAGSNQLKEDELLSLAHRMGSTIMAYAFDLDNKEDDSEEDEDGWVVDTDAQTMLGMVPMADILNANADFNAHVNHGDNLEVTSLRADVKTGTEILNYYGAMPSSEVLRRYGYVTPEYRRYDEVEVSRETVAKALATATGMSPSDLTAMGVEIDTEENEEPFIIERESGAPNEEGRLVEEAKLSEFPELEEELRDALKIIRKHKPEAVADKRKRDEIANTVLIQILSDKLAEFPTSVQEDEALLQKSDLTSRHRMAVEVRLGEKVLLEEALAMVRRRGEAATQGGEERPAKRVKSRA</sequence>
<dbReference type="FunFam" id="3.90.1410.10:FF:000007">
    <property type="entry name" value="Ribosomal lysine N-methyltransferase 4"/>
    <property type="match status" value="1"/>
</dbReference>
<keyword evidence="2" id="KW-0808">Transferase</keyword>
<dbReference type="Gene3D" id="3.90.1410.10">
    <property type="entry name" value="set domain protein methyltransferase, domain 1"/>
    <property type="match status" value="1"/>
</dbReference>
<dbReference type="InterPro" id="IPR050600">
    <property type="entry name" value="SETD3_SETD6_MTase"/>
</dbReference>
<dbReference type="STRING" id="5454.A0A163DYS2"/>
<dbReference type="InterPro" id="IPR015353">
    <property type="entry name" value="Rubisco_LSMT_subst-bd"/>
</dbReference>
<evidence type="ECO:0000256" key="1">
    <source>
        <dbReference type="ARBA" id="ARBA00022603"/>
    </source>
</evidence>
<dbReference type="PROSITE" id="PS50089">
    <property type="entry name" value="ZF_RING_2"/>
    <property type="match status" value="1"/>
</dbReference>
<dbReference type="Gene3D" id="3.90.1420.10">
    <property type="entry name" value="Rubisco LSMT, substrate-binding domain"/>
    <property type="match status" value="1"/>
</dbReference>
<dbReference type="Gene3D" id="3.30.40.10">
    <property type="entry name" value="Zinc/RING finger domain, C3HC4 (zinc finger)"/>
    <property type="match status" value="1"/>
</dbReference>
<keyword evidence="5" id="KW-1185">Reference proteome</keyword>
<dbReference type="InterPro" id="IPR001841">
    <property type="entry name" value="Znf_RING"/>
</dbReference>
<name>A0A163DYS2_DIDRA</name>
<evidence type="ECO:0000313" key="5">
    <source>
        <dbReference type="Proteomes" id="UP000076837"/>
    </source>
</evidence>